<dbReference type="EMBL" id="CDMZ01000432">
    <property type="protein sequence ID" value="CEM14161.1"/>
    <property type="molecule type" value="Genomic_DNA"/>
</dbReference>
<sequence>MAEGKAGHLEPEMKEFLGQSQITYSKKWWRTGSPKASSLRKSIIFDDNLATDQIVDDPLKATAQSQPLHATRYNPTALDVQFAEPPRSGVFSYHKWPQYFSTYQTHFGSIPSQKDLAAKAEQSNMIPGYSGFVPGKYAGNVIGCTVEQGNLKAENHLRSTRQAGYYNVSGSPGTFATTKFTVKE</sequence>
<dbReference type="VEuPathDB" id="CryptoDB:Cvel_17445"/>
<evidence type="ECO:0000313" key="1">
    <source>
        <dbReference type="EMBL" id="CEM14161.1"/>
    </source>
</evidence>
<proteinExistence type="predicted"/>
<accession>A0A0G4FKB8</accession>
<gene>
    <name evidence="1" type="ORF">Cvel_17445</name>
</gene>
<protein>
    <submittedName>
        <fullName evidence="1">Uncharacterized protein</fullName>
    </submittedName>
</protein>
<dbReference type="AlphaFoldDB" id="A0A0G4FKB8"/>
<reference evidence="1" key="1">
    <citation type="submission" date="2014-11" db="EMBL/GenBank/DDBJ databases">
        <authorList>
            <person name="Otto D Thomas"/>
            <person name="Naeem Raeece"/>
        </authorList>
    </citation>
    <scope>NUCLEOTIDE SEQUENCE</scope>
</reference>
<name>A0A0G4FKB8_9ALVE</name>
<organism evidence="1">
    <name type="scientific">Chromera velia CCMP2878</name>
    <dbReference type="NCBI Taxonomy" id="1169474"/>
    <lineage>
        <taxon>Eukaryota</taxon>
        <taxon>Sar</taxon>
        <taxon>Alveolata</taxon>
        <taxon>Colpodellida</taxon>
        <taxon>Chromeraceae</taxon>
        <taxon>Chromera</taxon>
    </lineage>
</organism>